<evidence type="ECO:0000313" key="2">
    <source>
        <dbReference type="EMBL" id="RFU65045.1"/>
    </source>
</evidence>
<comment type="caution">
    <text evidence="2">The sequence shown here is derived from an EMBL/GenBank/DDBJ whole genome shotgun (WGS) entry which is preliminary data.</text>
</comment>
<evidence type="ECO:0000313" key="3">
    <source>
        <dbReference type="Proteomes" id="UP000262939"/>
    </source>
</evidence>
<dbReference type="InterPro" id="IPR036928">
    <property type="entry name" value="AS_sf"/>
</dbReference>
<protein>
    <submittedName>
        <fullName evidence="2">Amidase</fullName>
    </submittedName>
</protein>
<dbReference type="AlphaFoldDB" id="A0A372LFG2"/>
<keyword evidence="3" id="KW-1185">Reference proteome</keyword>
<dbReference type="SUPFAM" id="SSF75304">
    <property type="entry name" value="Amidase signature (AS) enzymes"/>
    <property type="match status" value="1"/>
</dbReference>
<dbReference type="InterPro" id="IPR023631">
    <property type="entry name" value="Amidase_dom"/>
</dbReference>
<gene>
    <name evidence="2" type="ORF">D0466_03790</name>
</gene>
<dbReference type="PANTHER" id="PTHR11895:SF176">
    <property type="entry name" value="AMIDASE AMID-RELATED"/>
    <property type="match status" value="1"/>
</dbReference>
<dbReference type="Pfam" id="PF01425">
    <property type="entry name" value="Amidase"/>
    <property type="match status" value="1"/>
</dbReference>
<dbReference type="EMBL" id="QVTD01000003">
    <property type="protein sequence ID" value="RFU65045.1"/>
    <property type="molecule type" value="Genomic_DNA"/>
</dbReference>
<dbReference type="GO" id="GO:0003824">
    <property type="term" value="F:catalytic activity"/>
    <property type="evidence" value="ECO:0007669"/>
    <property type="project" value="InterPro"/>
</dbReference>
<evidence type="ECO:0000259" key="1">
    <source>
        <dbReference type="Pfam" id="PF01425"/>
    </source>
</evidence>
<name>A0A372LFG2_9BACI</name>
<dbReference type="Gene3D" id="3.90.1300.10">
    <property type="entry name" value="Amidase signature (AS) domain"/>
    <property type="match status" value="1"/>
</dbReference>
<dbReference type="Proteomes" id="UP000262939">
    <property type="component" value="Unassembled WGS sequence"/>
</dbReference>
<organism evidence="2 3">
    <name type="scientific">Peribacillus glennii</name>
    <dbReference type="NCBI Taxonomy" id="2303991"/>
    <lineage>
        <taxon>Bacteria</taxon>
        <taxon>Bacillati</taxon>
        <taxon>Bacillota</taxon>
        <taxon>Bacilli</taxon>
        <taxon>Bacillales</taxon>
        <taxon>Bacillaceae</taxon>
        <taxon>Peribacillus</taxon>
    </lineage>
</organism>
<reference evidence="2 3" key="1">
    <citation type="submission" date="2018-08" db="EMBL/GenBank/DDBJ databases">
        <title>Bacillus chawlae sp. nov., Bacillus glennii sp. nov., and Bacillus saganii sp. nov. Isolated from the Vehicle Assembly Building at Kennedy Space Center where the Viking Spacecraft were Assembled.</title>
        <authorList>
            <person name="Seuylemezian A."/>
            <person name="Vaishampayan P."/>
        </authorList>
    </citation>
    <scope>NUCLEOTIDE SEQUENCE [LARGE SCALE GENOMIC DNA]</scope>
    <source>
        <strain evidence="2 3">V44-8</strain>
    </source>
</reference>
<dbReference type="PANTHER" id="PTHR11895">
    <property type="entry name" value="TRANSAMIDASE"/>
    <property type="match status" value="1"/>
</dbReference>
<sequence>MNSKLLQKTAEGGITLTTMEMKQLLFKSIDEIGRLYREKEVSPVEVTKATLERLHELEPKLNAFVTVLEDQALAQAAEAEETFVKGDQTGSLYGIPVSLKDIFMTTGIRTSMGSRILKDYVPAEDAFVYKALKEAGAVIIGKNNMLEFAYGSIHPDYGQCNNPWNVNRTAGGSSTGSGASVAAGIGFASIGTDTGGSIRVPASFCGIVGMKPTYDTVSRQGLFPLSQSLDHVGPLTRTVRDNAIVLEQISSLSFDYDSLFSGNIQGIKVGVIRSLTESISNPEVYALTAAAIQKLKDLGAEVLEVDIPGIETIEQSALPIVLAEAAANHKEWYADRENDYASATYANLKEGYKVTAVSYVEALEVKKQFTEAVNQVLNQVDVLVCPTMPYPATEQDPSFENGNIDVSQRTIPFNYTGHPALSVSSGNTPSENLPAGLQIIGRYHDEKTVYRTADAFQRATGGYKLPPL</sequence>
<feature type="domain" description="Amidase" evidence="1">
    <location>
        <begin position="45"/>
        <end position="449"/>
    </location>
</feature>
<dbReference type="InterPro" id="IPR000120">
    <property type="entry name" value="Amidase"/>
</dbReference>
<accession>A0A372LFG2</accession>
<proteinExistence type="predicted"/>